<organism evidence="2 3">
    <name type="scientific">Yaniella flava</name>
    <dbReference type="NCBI Taxonomy" id="287930"/>
    <lineage>
        <taxon>Bacteria</taxon>
        <taxon>Bacillati</taxon>
        <taxon>Actinomycetota</taxon>
        <taxon>Actinomycetes</taxon>
        <taxon>Micrococcales</taxon>
        <taxon>Micrococcaceae</taxon>
        <taxon>Yaniella</taxon>
    </lineage>
</organism>
<dbReference type="InterPro" id="IPR011257">
    <property type="entry name" value="DNA_glycosylase"/>
</dbReference>
<keyword evidence="1" id="KW-0472">Membrane</keyword>
<evidence type="ECO:0000313" key="3">
    <source>
        <dbReference type="Proteomes" id="UP001501461"/>
    </source>
</evidence>
<name>A0ABN2TXQ1_9MICC</name>
<evidence type="ECO:0000256" key="1">
    <source>
        <dbReference type="SAM" id="Phobius"/>
    </source>
</evidence>
<proteinExistence type="predicted"/>
<dbReference type="InterPro" id="IPR005019">
    <property type="entry name" value="Adenine_glyco"/>
</dbReference>
<keyword evidence="1" id="KW-1133">Transmembrane helix</keyword>
<sequence length="203" mass="22639">MRQHPKYPNVLIDDDGVARPAWATTNPVLQEYFDTEWGRAVRDEQGVFERLSLEGFQAGLSWLTILKKRQAFRDAFSDFDPDVVAAFTNDDVEELMSNTGIVRNRQKILAVITNAQATIGLRKDGGLSQLIWSYRPAEDPVLDAEGNPPTQSPESVALAKELKKRGFHFVGPTILFAMFEAIGVVNTFPFREPVTLSKTLGAN</sequence>
<dbReference type="Gene3D" id="1.10.340.30">
    <property type="entry name" value="Hypothetical protein, domain 2"/>
    <property type="match status" value="1"/>
</dbReference>
<dbReference type="PANTHER" id="PTHR30037:SF4">
    <property type="entry name" value="DNA-3-METHYLADENINE GLYCOSYLASE I"/>
    <property type="match status" value="1"/>
</dbReference>
<keyword evidence="1" id="KW-0812">Transmembrane</keyword>
<protein>
    <submittedName>
        <fullName evidence="2">DNA-3-methyladenine glycosylase I</fullName>
    </submittedName>
</protein>
<dbReference type="PANTHER" id="PTHR30037">
    <property type="entry name" value="DNA-3-METHYLADENINE GLYCOSYLASE 1"/>
    <property type="match status" value="1"/>
</dbReference>
<dbReference type="RefSeq" id="WP_343955477.1">
    <property type="nucleotide sequence ID" value="NZ_BAAAMN010000003.1"/>
</dbReference>
<feature type="transmembrane region" description="Helical" evidence="1">
    <location>
        <begin position="169"/>
        <end position="190"/>
    </location>
</feature>
<keyword evidence="3" id="KW-1185">Reference proteome</keyword>
<dbReference type="InterPro" id="IPR052891">
    <property type="entry name" value="DNA-3mA_glycosylase"/>
</dbReference>
<reference evidence="2 3" key="1">
    <citation type="journal article" date="2019" name="Int. J. Syst. Evol. Microbiol.">
        <title>The Global Catalogue of Microorganisms (GCM) 10K type strain sequencing project: providing services to taxonomists for standard genome sequencing and annotation.</title>
        <authorList>
            <consortium name="The Broad Institute Genomics Platform"/>
            <consortium name="The Broad Institute Genome Sequencing Center for Infectious Disease"/>
            <person name="Wu L."/>
            <person name="Ma J."/>
        </authorList>
    </citation>
    <scope>NUCLEOTIDE SEQUENCE [LARGE SCALE GENOMIC DNA]</scope>
    <source>
        <strain evidence="2 3">JCM 13595</strain>
    </source>
</reference>
<accession>A0ABN2TXQ1</accession>
<dbReference type="EMBL" id="BAAAMN010000003">
    <property type="protein sequence ID" value="GAA2024661.1"/>
    <property type="molecule type" value="Genomic_DNA"/>
</dbReference>
<comment type="caution">
    <text evidence="2">The sequence shown here is derived from an EMBL/GenBank/DDBJ whole genome shotgun (WGS) entry which is preliminary data.</text>
</comment>
<dbReference type="Pfam" id="PF03352">
    <property type="entry name" value="Adenine_glyco"/>
    <property type="match status" value="1"/>
</dbReference>
<gene>
    <name evidence="2" type="ORF">GCM10009720_00500</name>
</gene>
<dbReference type="Proteomes" id="UP001501461">
    <property type="component" value="Unassembled WGS sequence"/>
</dbReference>
<evidence type="ECO:0000313" key="2">
    <source>
        <dbReference type="EMBL" id="GAA2024661.1"/>
    </source>
</evidence>
<dbReference type="SUPFAM" id="SSF48150">
    <property type="entry name" value="DNA-glycosylase"/>
    <property type="match status" value="1"/>
</dbReference>